<proteinExistence type="inferred from homology"/>
<dbReference type="Proteomes" id="UP000030378">
    <property type="component" value="Unassembled WGS sequence"/>
</dbReference>
<dbReference type="GO" id="GO:0005886">
    <property type="term" value="C:plasma membrane"/>
    <property type="evidence" value="ECO:0007669"/>
    <property type="project" value="UniProtKB-SubCell"/>
</dbReference>
<evidence type="ECO:0000313" key="8">
    <source>
        <dbReference type="EMBL" id="PNO71534.1"/>
    </source>
</evidence>
<keyword evidence="5 7" id="KW-1133">Transmembrane helix</keyword>
<dbReference type="InterPro" id="IPR050833">
    <property type="entry name" value="Poly_Biosynth_Transport"/>
</dbReference>
<evidence type="ECO:0000256" key="4">
    <source>
        <dbReference type="ARBA" id="ARBA00022692"/>
    </source>
</evidence>
<dbReference type="PANTHER" id="PTHR30250:SF10">
    <property type="entry name" value="LIPOPOLYSACCHARIDE BIOSYNTHESIS PROTEIN WZXC"/>
    <property type="match status" value="1"/>
</dbReference>
<accession>A0AAP8PKN3</accession>
<sequence>MSSDSLKKKAILGIIWNVAEKFLVQGAKFVIGIILARIISPEDFGLIGMILIFIVLSDIITDGGFSQALIQKKDRKNIDFSTVFYFNILISLLLYALLYVCSPSIAHFFNNDKLIDVVRILSLNIIIKSFYLIHLTKLSIELNFKLRTKINIISVIISGALSLYLAYNGYGVMALVYQTLSNSLITLLLMYFAVKWYPTLQFSMDSLRKLFGFGSKLLLASSIVTIVDNSYSILIGRYFNSRDVGYYTQGRTVPDLLSSNLYSVLQAVMFPVMTSTQDDRERLVRIYKKSLNMTAFIIIPTMVGFSFIAEPFVRVFLTEKWLPAVVVIQWLCLARMVTPISALNCSILNATGRSDIYLKVDLMKLPLTFGVLFMTAPYGLRAVVIGYFAVAVISFFIHAYYPGKLFGYGAWKQLKDMTPIFIATAAMSAVLYFIHIDGGIYELMVKIVVGIVVYVLASLITKSDSCLEIIRILRSKLLKS</sequence>
<feature type="transmembrane region" description="Helical" evidence="7">
    <location>
        <begin position="179"/>
        <end position="197"/>
    </location>
</feature>
<feature type="transmembrane region" description="Helical" evidence="7">
    <location>
        <begin position="82"/>
        <end position="100"/>
    </location>
</feature>
<evidence type="ECO:0000256" key="5">
    <source>
        <dbReference type="ARBA" id="ARBA00022989"/>
    </source>
</evidence>
<evidence type="ECO:0000256" key="6">
    <source>
        <dbReference type="ARBA" id="ARBA00023136"/>
    </source>
</evidence>
<keyword evidence="3" id="KW-1003">Cell membrane</keyword>
<keyword evidence="6 7" id="KW-0472">Membrane</keyword>
<evidence type="ECO:0000256" key="7">
    <source>
        <dbReference type="SAM" id="Phobius"/>
    </source>
</evidence>
<dbReference type="EMBL" id="JTBC02000002">
    <property type="protein sequence ID" value="PNO71534.1"/>
    <property type="molecule type" value="Genomic_DNA"/>
</dbReference>
<dbReference type="Pfam" id="PF13440">
    <property type="entry name" value="Polysacc_synt_3"/>
    <property type="match status" value="1"/>
</dbReference>
<feature type="transmembrane region" description="Helical" evidence="7">
    <location>
        <begin position="21"/>
        <end position="40"/>
    </location>
</feature>
<feature type="transmembrane region" description="Helical" evidence="7">
    <location>
        <begin position="290"/>
        <end position="309"/>
    </location>
</feature>
<comment type="caution">
    <text evidence="8">The sequence shown here is derived from an EMBL/GenBank/DDBJ whole genome shotgun (WGS) entry which is preliminary data.</text>
</comment>
<evidence type="ECO:0000256" key="2">
    <source>
        <dbReference type="ARBA" id="ARBA00007430"/>
    </source>
</evidence>
<feature type="transmembrane region" description="Helical" evidence="7">
    <location>
        <begin position="150"/>
        <end position="167"/>
    </location>
</feature>
<feature type="transmembrane region" description="Helical" evidence="7">
    <location>
        <begin position="321"/>
        <end position="344"/>
    </location>
</feature>
<feature type="transmembrane region" description="Helical" evidence="7">
    <location>
        <begin position="440"/>
        <end position="461"/>
    </location>
</feature>
<protein>
    <submittedName>
        <fullName evidence="8">Flippase</fullName>
    </submittedName>
</protein>
<evidence type="ECO:0000313" key="9">
    <source>
        <dbReference type="Proteomes" id="UP000030378"/>
    </source>
</evidence>
<keyword evidence="4 7" id="KW-0812">Transmembrane</keyword>
<feature type="transmembrane region" description="Helical" evidence="7">
    <location>
        <begin position="382"/>
        <end position="402"/>
    </location>
</feature>
<feature type="transmembrane region" description="Helical" evidence="7">
    <location>
        <begin position="120"/>
        <end position="138"/>
    </location>
</feature>
<evidence type="ECO:0000256" key="1">
    <source>
        <dbReference type="ARBA" id="ARBA00004651"/>
    </source>
</evidence>
<name>A0AAP8PKN3_SERMA</name>
<evidence type="ECO:0000256" key="3">
    <source>
        <dbReference type="ARBA" id="ARBA00022475"/>
    </source>
</evidence>
<comment type="similarity">
    <text evidence="2">Belongs to the polysaccharide synthase family.</text>
</comment>
<feature type="transmembrane region" description="Helical" evidence="7">
    <location>
        <begin position="414"/>
        <end position="434"/>
    </location>
</feature>
<organism evidence="8 9">
    <name type="scientific">Serratia marcescens</name>
    <dbReference type="NCBI Taxonomy" id="615"/>
    <lineage>
        <taxon>Bacteria</taxon>
        <taxon>Pseudomonadati</taxon>
        <taxon>Pseudomonadota</taxon>
        <taxon>Gammaproteobacteria</taxon>
        <taxon>Enterobacterales</taxon>
        <taxon>Yersiniaceae</taxon>
        <taxon>Serratia</taxon>
    </lineage>
</organism>
<gene>
    <name evidence="8" type="ORF">MC70_015715</name>
</gene>
<feature type="transmembrane region" description="Helical" evidence="7">
    <location>
        <begin position="46"/>
        <end position="70"/>
    </location>
</feature>
<dbReference type="CDD" id="cd13127">
    <property type="entry name" value="MATE_tuaB_like"/>
    <property type="match status" value="1"/>
</dbReference>
<comment type="subcellular location">
    <subcellularLocation>
        <location evidence="1">Cell membrane</location>
        <topology evidence="1">Multi-pass membrane protein</topology>
    </subcellularLocation>
</comment>
<reference evidence="9" key="1">
    <citation type="submission" date="2017-12" db="EMBL/GenBank/DDBJ databases">
        <title>FDA dAtabase for Regulatory Grade micrObial Sequences (FDA-ARGOS): Supporting development and validation of Infectious Disease Dx tests.</title>
        <authorList>
            <person name="Campos J."/>
            <person name="Goldberg B."/>
            <person name="Tallon L."/>
            <person name="Sadzewicz L."/>
            <person name="Sengamalay N."/>
            <person name="Ott S."/>
            <person name="Godinez A."/>
            <person name="Nagaraj S."/>
            <person name="Vavikolanu K."/>
            <person name="Vyas G."/>
            <person name="Nadendla S."/>
            <person name="Aluvathingal J."/>
            <person name="Geyer C."/>
            <person name="Nandy P."/>
            <person name="Hobson J."/>
            <person name="Sichtig H."/>
        </authorList>
    </citation>
    <scope>NUCLEOTIDE SEQUENCE [LARGE SCALE GENOMIC DNA]</scope>
    <source>
        <strain evidence="9">FDAARGOS_79</strain>
    </source>
</reference>
<dbReference type="AlphaFoldDB" id="A0AAP8PKN3"/>
<dbReference type="PANTHER" id="PTHR30250">
    <property type="entry name" value="PST FAMILY PREDICTED COLANIC ACID TRANSPORTER"/>
    <property type="match status" value="1"/>
</dbReference>